<name>A0ABU2TM33_9ACTN</name>
<keyword evidence="2" id="KW-1185">Reference proteome</keyword>
<accession>A0ABU2TM33</accession>
<evidence type="ECO:0000313" key="1">
    <source>
        <dbReference type="EMBL" id="MDT0461991.1"/>
    </source>
</evidence>
<comment type="caution">
    <text evidence="1">The sequence shown here is derived from an EMBL/GenBank/DDBJ whole genome shotgun (WGS) entry which is preliminary data.</text>
</comment>
<dbReference type="RefSeq" id="WP_311691528.1">
    <property type="nucleotide sequence ID" value="NZ_JAVREY010000002.1"/>
</dbReference>
<proteinExistence type="predicted"/>
<dbReference type="Proteomes" id="UP001183809">
    <property type="component" value="Unassembled WGS sequence"/>
</dbReference>
<gene>
    <name evidence="1" type="ORF">RM764_03045</name>
</gene>
<reference evidence="2" key="1">
    <citation type="submission" date="2023-07" db="EMBL/GenBank/DDBJ databases">
        <title>30 novel species of actinomycetes from the DSMZ collection.</title>
        <authorList>
            <person name="Nouioui I."/>
        </authorList>
    </citation>
    <scope>NUCLEOTIDE SEQUENCE [LARGE SCALE GENOMIC DNA]</scope>
    <source>
        <strain evidence="2">DSM 41699</strain>
    </source>
</reference>
<dbReference type="EMBL" id="JAVREY010000002">
    <property type="protein sequence ID" value="MDT0461991.1"/>
    <property type="molecule type" value="Genomic_DNA"/>
</dbReference>
<sequence length="48" mass="5461">MTLALLLLLLGVLRYLGVGRERMDRWGAAVRRRVGRRRPDAEGEVPES</sequence>
<organism evidence="1 2">
    <name type="scientific">Streptomyces gibsoniae</name>
    <dbReference type="NCBI Taxonomy" id="3075529"/>
    <lineage>
        <taxon>Bacteria</taxon>
        <taxon>Bacillati</taxon>
        <taxon>Actinomycetota</taxon>
        <taxon>Actinomycetes</taxon>
        <taxon>Kitasatosporales</taxon>
        <taxon>Streptomycetaceae</taxon>
        <taxon>Streptomyces</taxon>
    </lineage>
</organism>
<protein>
    <submittedName>
        <fullName evidence="1">Uncharacterized protein</fullName>
    </submittedName>
</protein>
<evidence type="ECO:0000313" key="2">
    <source>
        <dbReference type="Proteomes" id="UP001183809"/>
    </source>
</evidence>